<dbReference type="OMA" id="HDPCANT"/>
<evidence type="ECO:0000313" key="3">
    <source>
        <dbReference type="Proteomes" id="UP000242381"/>
    </source>
</evidence>
<feature type="region of interest" description="Disordered" evidence="1">
    <location>
        <begin position="203"/>
        <end position="283"/>
    </location>
</feature>
<dbReference type="Proteomes" id="UP000242381">
    <property type="component" value="Unassembled WGS sequence"/>
</dbReference>
<protein>
    <submittedName>
        <fullName evidence="2">Uncharacterized protein</fullName>
    </submittedName>
</protein>
<feature type="compositionally biased region" description="Polar residues" evidence="1">
    <location>
        <begin position="161"/>
        <end position="172"/>
    </location>
</feature>
<evidence type="ECO:0000256" key="1">
    <source>
        <dbReference type="SAM" id="MobiDB-lite"/>
    </source>
</evidence>
<sequence length="293" mass="33457">MIKNQSRSNLYDRVKSDLFDQDDLNNREDVYIPSITAMVLLQMQAYIVQSLVKSNTRSYLHQFIHWILLFALLILDNMARLLDVEHEIANLTHKKKRGQCVDNGKKKEELQEIVTITKPCHTIVSPSSSITSPTPTYVRQRKVSSPSAVHQTSPVLEPSRQHNTSSSPMGHVRSLSNNILDKKQHTLRRVTGQREITVQNTIAPIQKSHKHHSHHNHQRKTITPMSSTANSVASRSSSSESSLTKESSEYHNHHHNKPKMVQTRSLTTHDLTEQKSLDNRRPYGRCCPACEKL</sequence>
<dbReference type="AlphaFoldDB" id="A0A1X0RVI5"/>
<gene>
    <name evidence="2" type="ORF">BCV71DRAFT_256973</name>
</gene>
<reference evidence="2 3" key="1">
    <citation type="journal article" date="2016" name="Proc. Natl. Acad. Sci. U.S.A.">
        <title>Lipid metabolic changes in an early divergent fungus govern the establishment of a mutualistic symbiosis with endobacteria.</title>
        <authorList>
            <person name="Lastovetsky O.A."/>
            <person name="Gaspar M.L."/>
            <person name="Mondo S.J."/>
            <person name="LaButti K.M."/>
            <person name="Sandor L."/>
            <person name="Grigoriev I.V."/>
            <person name="Henry S.A."/>
            <person name="Pawlowska T.E."/>
        </authorList>
    </citation>
    <scope>NUCLEOTIDE SEQUENCE [LARGE SCALE GENOMIC DNA]</scope>
    <source>
        <strain evidence="2 3">ATCC 11559</strain>
    </source>
</reference>
<feature type="compositionally biased region" description="Low complexity" evidence="1">
    <location>
        <begin position="226"/>
        <end position="245"/>
    </location>
</feature>
<proteinExistence type="predicted"/>
<dbReference type="VEuPathDB" id="FungiDB:BCV72DRAFT_306623"/>
<feature type="region of interest" description="Disordered" evidence="1">
    <location>
        <begin position="125"/>
        <end position="172"/>
    </location>
</feature>
<feature type="compositionally biased region" description="Polar residues" evidence="1">
    <location>
        <begin position="143"/>
        <end position="154"/>
    </location>
</feature>
<organism evidence="2 3">
    <name type="scientific">Rhizopus microsporus</name>
    <dbReference type="NCBI Taxonomy" id="58291"/>
    <lineage>
        <taxon>Eukaryota</taxon>
        <taxon>Fungi</taxon>
        <taxon>Fungi incertae sedis</taxon>
        <taxon>Mucoromycota</taxon>
        <taxon>Mucoromycotina</taxon>
        <taxon>Mucoromycetes</taxon>
        <taxon>Mucorales</taxon>
        <taxon>Mucorineae</taxon>
        <taxon>Rhizopodaceae</taxon>
        <taxon>Rhizopus</taxon>
    </lineage>
</organism>
<dbReference type="EMBL" id="KV921399">
    <property type="protein sequence ID" value="ORE16055.1"/>
    <property type="molecule type" value="Genomic_DNA"/>
</dbReference>
<feature type="compositionally biased region" description="Low complexity" evidence="1">
    <location>
        <begin position="125"/>
        <end position="136"/>
    </location>
</feature>
<evidence type="ECO:0000313" key="2">
    <source>
        <dbReference type="EMBL" id="ORE16055.1"/>
    </source>
</evidence>
<name>A0A1X0RVI5_RHIZD</name>
<feature type="compositionally biased region" description="Basic and acidic residues" evidence="1">
    <location>
        <begin position="270"/>
        <end position="281"/>
    </location>
</feature>
<accession>A0A1X0RVI5</accession>
<feature type="compositionally biased region" description="Basic residues" evidence="1">
    <location>
        <begin position="207"/>
        <end position="220"/>
    </location>
</feature>